<dbReference type="Gene3D" id="1.10.357.10">
    <property type="entry name" value="Tetracycline Repressor, domain 2"/>
    <property type="match status" value="1"/>
</dbReference>
<keyword evidence="1" id="KW-0805">Transcription regulation</keyword>
<dbReference type="InterPro" id="IPR050109">
    <property type="entry name" value="HTH-type_TetR-like_transc_reg"/>
</dbReference>
<keyword evidence="2 4" id="KW-0238">DNA-binding</keyword>
<gene>
    <name evidence="6" type="ORF">E1261_05995</name>
</gene>
<comment type="caution">
    <text evidence="6">The sequence shown here is derived from an EMBL/GenBank/DDBJ whole genome shotgun (WGS) entry which is preliminary data.</text>
</comment>
<protein>
    <submittedName>
        <fullName evidence="6">TetR/AcrR family transcriptional regulator</fullName>
    </submittedName>
</protein>
<dbReference type="OrthoDB" id="2570341at2"/>
<dbReference type="PROSITE" id="PS50977">
    <property type="entry name" value="HTH_TETR_2"/>
    <property type="match status" value="1"/>
</dbReference>
<feature type="DNA-binding region" description="H-T-H motif" evidence="4">
    <location>
        <begin position="55"/>
        <end position="74"/>
    </location>
</feature>
<evidence type="ECO:0000256" key="1">
    <source>
        <dbReference type="ARBA" id="ARBA00023015"/>
    </source>
</evidence>
<dbReference type="GO" id="GO:0045892">
    <property type="term" value="P:negative regulation of DNA-templated transcription"/>
    <property type="evidence" value="ECO:0007669"/>
    <property type="project" value="InterPro"/>
</dbReference>
<organism evidence="6 7">
    <name type="scientific">Kribbella albertanoniae</name>
    <dbReference type="NCBI Taxonomy" id="1266829"/>
    <lineage>
        <taxon>Bacteria</taxon>
        <taxon>Bacillati</taxon>
        <taxon>Actinomycetota</taxon>
        <taxon>Actinomycetes</taxon>
        <taxon>Propionibacteriales</taxon>
        <taxon>Kribbellaceae</taxon>
        <taxon>Kribbella</taxon>
    </lineage>
</organism>
<proteinExistence type="predicted"/>
<evidence type="ECO:0000259" key="5">
    <source>
        <dbReference type="PROSITE" id="PS50977"/>
    </source>
</evidence>
<dbReference type="RefSeq" id="WP_132403115.1">
    <property type="nucleotide sequence ID" value="NZ_SMKA01000014.1"/>
</dbReference>
<dbReference type="Pfam" id="PF00440">
    <property type="entry name" value="TetR_N"/>
    <property type="match status" value="1"/>
</dbReference>
<dbReference type="EMBL" id="SMKA01000014">
    <property type="protein sequence ID" value="TDC33382.1"/>
    <property type="molecule type" value="Genomic_DNA"/>
</dbReference>
<dbReference type="SUPFAM" id="SSF46689">
    <property type="entry name" value="Homeodomain-like"/>
    <property type="match status" value="1"/>
</dbReference>
<dbReference type="Pfam" id="PF02909">
    <property type="entry name" value="TetR_C_1"/>
    <property type="match status" value="1"/>
</dbReference>
<dbReference type="GO" id="GO:0003700">
    <property type="term" value="F:DNA-binding transcription factor activity"/>
    <property type="evidence" value="ECO:0007669"/>
    <property type="project" value="TreeGrafter"/>
</dbReference>
<keyword evidence="3" id="KW-0804">Transcription</keyword>
<name>A0A4R4QE54_9ACTN</name>
<dbReference type="InterPro" id="IPR001647">
    <property type="entry name" value="HTH_TetR"/>
</dbReference>
<keyword evidence="7" id="KW-1185">Reference proteome</keyword>
<evidence type="ECO:0000313" key="7">
    <source>
        <dbReference type="Proteomes" id="UP000295075"/>
    </source>
</evidence>
<evidence type="ECO:0000256" key="3">
    <source>
        <dbReference type="ARBA" id="ARBA00023163"/>
    </source>
</evidence>
<evidence type="ECO:0000256" key="4">
    <source>
        <dbReference type="PROSITE-ProRule" id="PRU00335"/>
    </source>
</evidence>
<dbReference type="PANTHER" id="PTHR30055">
    <property type="entry name" value="HTH-TYPE TRANSCRIPTIONAL REGULATOR RUTR"/>
    <property type="match status" value="1"/>
</dbReference>
<dbReference type="AlphaFoldDB" id="A0A4R4QE54"/>
<dbReference type="Proteomes" id="UP000295075">
    <property type="component" value="Unassembled WGS sequence"/>
</dbReference>
<dbReference type="Gene3D" id="1.10.10.60">
    <property type="entry name" value="Homeodomain-like"/>
    <property type="match status" value="1"/>
</dbReference>
<dbReference type="InterPro" id="IPR004111">
    <property type="entry name" value="Repressor_TetR_C"/>
</dbReference>
<sequence>MTQEYSGSGDPAKSLELLWRKRPQPTRGPKPALTVEGIVEAALRVADTEGITAMSMRRVADELGSGAMTLYRYVPGKAELLDVMLDTVYGELPKRVVPGDWRAKLDEVARENRELYLKHPWMLHVAVSRPPLGPQVMAKYEYELAAVEGIGLTDVEMDATVTLVNGYVHGAVRAAVEARQVIQHSGMTDKQWWLAHVPHLDRIADIDSFPLSTRVGTTVGQEFDAPYDSDHAFEYGLGRLLDGVAALVKDRAEI</sequence>
<evidence type="ECO:0000256" key="2">
    <source>
        <dbReference type="ARBA" id="ARBA00023125"/>
    </source>
</evidence>
<reference evidence="6 7" key="1">
    <citation type="submission" date="2019-03" db="EMBL/GenBank/DDBJ databases">
        <title>Draft genome sequences of novel Actinobacteria.</title>
        <authorList>
            <person name="Sahin N."/>
            <person name="Ay H."/>
            <person name="Saygin H."/>
        </authorList>
    </citation>
    <scope>NUCLEOTIDE SEQUENCE [LARGE SCALE GENOMIC DNA]</scope>
    <source>
        <strain evidence="6 7">JCM 30547</strain>
    </source>
</reference>
<feature type="domain" description="HTH tetR-type" evidence="5">
    <location>
        <begin position="32"/>
        <end position="92"/>
    </location>
</feature>
<dbReference type="InterPro" id="IPR009057">
    <property type="entry name" value="Homeodomain-like_sf"/>
</dbReference>
<dbReference type="PANTHER" id="PTHR30055:SF151">
    <property type="entry name" value="TRANSCRIPTIONAL REGULATORY PROTEIN"/>
    <property type="match status" value="1"/>
</dbReference>
<evidence type="ECO:0000313" key="6">
    <source>
        <dbReference type="EMBL" id="TDC33382.1"/>
    </source>
</evidence>
<accession>A0A4R4QE54</accession>
<dbReference type="SUPFAM" id="SSF48498">
    <property type="entry name" value="Tetracyclin repressor-like, C-terminal domain"/>
    <property type="match status" value="1"/>
</dbReference>
<dbReference type="GO" id="GO:0000976">
    <property type="term" value="F:transcription cis-regulatory region binding"/>
    <property type="evidence" value="ECO:0007669"/>
    <property type="project" value="TreeGrafter"/>
</dbReference>
<dbReference type="InterPro" id="IPR036271">
    <property type="entry name" value="Tet_transcr_reg_TetR-rel_C_sf"/>
</dbReference>